<evidence type="ECO:0000313" key="2">
    <source>
        <dbReference type="Proteomes" id="UP000253664"/>
    </source>
</evidence>
<proteinExistence type="predicted"/>
<reference evidence="1 2" key="1">
    <citation type="journal article" date="2015" name="BMC Genomics">
        <title>Insights from the genome of Ophiocordyceps polyrhachis-furcata to pathogenicity and host specificity in insect fungi.</title>
        <authorList>
            <person name="Wichadakul D."/>
            <person name="Kobmoo N."/>
            <person name="Ingsriswang S."/>
            <person name="Tangphatsornruang S."/>
            <person name="Chantasingh D."/>
            <person name="Luangsa-ard J.J."/>
            <person name="Eurwilaichitr L."/>
        </authorList>
    </citation>
    <scope>NUCLEOTIDE SEQUENCE [LARGE SCALE GENOMIC DNA]</scope>
    <source>
        <strain evidence="1 2">BCC 54312</strain>
    </source>
</reference>
<protein>
    <submittedName>
        <fullName evidence="1">Uncharacterized protein</fullName>
    </submittedName>
</protein>
<evidence type="ECO:0000313" key="1">
    <source>
        <dbReference type="EMBL" id="RCI11677.1"/>
    </source>
</evidence>
<comment type="caution">
    <text evidence="1">The sequence shown here is derived from an EMBL/GenBank/DDBJ whole genome shotgun (WGS) entry which is preliminary data.</text>
</comment>
<dbReference type="AlphaFoldDB" id="A0A367LB73"/>
<organism evidence="1 2">
    <name type="scientific">Ophiocordyceps polyrhachis-furcata BCC 54312</name>
    <dbReference type="NCBI Taxonomy" id="1330021"/>
    <lineage>
        <taxon>Eukaryota</taxon>
        <taxon>Fungi</taxon>
        <taxon>Dikarya</taxon>
        <taxon>Ascomycota</taxon>
        <taxon>Pezizomycotina</taxon>
        <taxon>Sordariomycetes</taxon>
        <taxon>Hypocreomycetidae</taxon>
        <taxon>Hypocreales</taxon>
        <taxon>Ophiocordycipitaceae</taxon>
        <taxon>Ophiocordyceps</taxon>
    </lineage>
</organism>
<dbReference type="EMBL" id="LKCN02000010">
    <property type="protein sequence ID" value="RCI11677.1"/>
    <property type="molecule type" value="Genomic_DNA"/>
</dbReference>
<gene>
    <name evidence="1" type="ORF">L249_7357</name>
</gene>
<keyword evidence="2" id="KW-1185">Reference proteome</keyword>
<sequence>MHQQGSPLALRRRDVKGEDVNATDVCDTLCHPQLSYFLLSQIDGNINPNSSDEPLSDIHVSLRPNSLPRITAIPCRSSTAVSLPTDRFGWPLSRSSSSHRAVNRRWLQPFRPNGLPVPTNCSVIGRKRSVGPTLQMWLPCPKKKDDGRLCSARTATFPPPFDCRQARVRIARRTFRLQLCHGLEKLGDVIIILYRRTHANLIDFLSQVSINFPAPAPAMFPTGL</sequence>
<name>A0A367LB73_9HYPO</name>
<accession>A0A367LB73</accession>
<dbReference type="Proteomes" id="UP000253664">
    <property type="component" value="Unassembled WGS sequence"/>
</dbReference>